<evidence type="ECO:0000259" key="2">
    <source>
        <dbReference type="Pfam" id="PF22422"/>
    </source>
</evidence>
<keyword evidence="4" id="KW-1185">Reference proteome</keyword>
<proteinExistence type="predicted"/>
<dbReference type="RefSeq" id="WP_203167740.1">
    <property type="nucleotide sequence ID" value="NZ_JAEVLS010000002.1"/>
</dbReference>
<dbReference type="InterPro" id="IPR012341">
    <property type="entry name" value="6hp_glycosidase-like_sf"/>
</dbReference>
<accession>A0ABS1WXK4</accession>
<evidence type="ECO:0000313" key="4">
    <source>
        <dbReference type="Proteomes" id="UP000661077"/>
    </source>
</evidence>
<feature type="domain" description="Putative glycogen debranching enzyme N-terminal" evidence="1">
    <location>
        <begin position="34"/>
        <end position="225"/>
    </location>
</feature>
<sequence>MMTASAAPAAGAEPVSHFYISAHSSLAELRPRTLKHGDTFALFDPLGDLSTPHGPQGLYHGDMRFLSQLRLTIEDEAPLLLSSTVRSNNAMLDVDLTNADVRRGDTLVLPKDTVHISRSKFLWNGGCYELLSVRNFADAPTRIRIALDFAADFVDVFEVRGFVRHTRGRVSERVSGVGRVRFEYASLDKVPRATEVVFHPAPTLLTERRATFDLELGPKQRRAIVVTVLCRGDDQPLEERFWPAMRAAQRSLRDATHRAAALETSSSSVNEVLCRSMADLCMLVTDTDRGPYPYAGVPWFSTAFGRDGLITAMQMLWLYPSLARGVLRYLAANQAQTVDAVSDAEPGKILHETRQCELARLGEVPFARYYGSIDSTPLFVALAGMYWRTTGDRQTLEQIWPNIKAAFAWMDHYGDPDGDGFLEYRRRSDGGLANQGWKDSNDAVFHADGALAEPAIALCEVQGYAYMARSLGAQMAQALGESALAARLLQQANELKEKFEASFWDETLGTYVLALDGHKRPCRVRSSNAGQVLFTGIASPERAARTAQVLAGRDLFSEWGIRTISSRERRYNPTSYHNGSIWPHDNALIALGLARYGHSRQAARVTAAILDAAMQMDLRRLPELFCGMPRRRDKGPVLYPVACAPQAWAAAAPFALLQACLGLEIDAQQRLVRLNHPCLPDSIDQLRIANLHVGEDRIDMMVRRRGEGVAVNVSSRSGAAEVVVVL</sequence>
<evidence type="ECO:0000259" key="1">
    <source>
        <dbReference type="Pfam" id="PF14742"/>
    </source>
</evidence>
<organism evidence="3 4">
    <name type="scientific">Steroidobacter gossypii</name>
    <dbReference type="NCBI Taxonomy" id="2805490"/>
    <lineage>
        <taxon>Bacteria</taxon>
        <taxon>Pseudomonadati</taxon>
        <taxon>Pseudomonadota</taxon>
        <taxon>Gammaproteobacteria</taxon>
        <taxon>Steroidobacterales</taxon>
        <taxon>Steroidobacteraceae</taxon>
        <taxon>Steroidobacter</taxon>
    </lineage>
</organism>
<dbReference type="Gene3D" id="1.50.10.10">
    <property type="match status" value="1"/>
</dbReference>
<protein>
    <submittedName>
        <fullName evidence="3">Amylo-alpha-1,6-glucosidase</fullName>
    </submittedName>
</protein>
<dbReference type="SUPFAM" id="SSF48208">
    <property type="entry name" value="Six-hairpin glycosidases"/>
    <property type="match status" value="1"/>
</dbReference>
<dbReference type="InterPro" id="IPR008928">
    <property type="entry name" value="6-hairpin_glycosidase_sf"/>
</dbReference>
<gene>
    <name evidence="3" type="ORF">JM946_13185</name>
</gene>
<dbReference type="InterPro" id="IPR054491">
    <property type="entry name" value="MGH1-like_GH"/>
</dbReference>
<dbReference type="Proteomes" id="UP000661077">
    <property type="component" value="Unassembled WGS sequence"/>
</dbReference>
<feature type="domain" description="Mannosylglycerate hydrolase MGH1-like glycoside hydrolase" evidence="2">
    <location>
        <begin position="311"/>
        <end position="614"/>
    </location>
</feature>
<comment type="caution">
    <text evidence="3">The sequence shown here is derived from an EMBL/GenBank/DDBJ whole genome shotgun (WGS) entry which is preliminary data.</text>
</comment>
<reference evidence="3 4" key="1">
    <citation type="journal article" date="2021" name="Int. J. Syst. Evol. Microbiol.">
        <title>Steroidobacter gossypii sp. nov., isolated from soil of cotton cropping field.</title>
        <authorList>
            <person name="Huang R."/>
            <person name="Yang S."/>
            <person name="Zhen C."/>
            <person name="Liu W."/>
        </authorList>
    </citation>
    <scope>NUCLEOTIDE SEQUENCE [LARGE SCALE GENOMIC DNA]</scope>
    <source>
        <strain evidence="3 4">S1-65</strain>
    </source>
</reference>
<dbReference type="Pfam" id="PF22422">
    <property type="entry name" value="MGH1-like_GH"/>
    <property type="match status" value="1"/>
</dbReference>
<dbReference type="InterPro" id="IPR032856">
    <property type="entry name" value="GDE_N_bis"/>
</dbReference>
<evidence type="ECO:0000313" key="3">
    <source>
        <dbReference type="EMBL" id="MBM0105712.1"/>
    </source>
</evidence>
<dbReference type="EMBL" id="JAEVLS010000002">
    <property type="protein sequence ID" value="MBM0105712.1"/>
    <property type="molecule type" value="Genomic_DNA"/>
</dbReference>
<name>A0ABS1WXK4_9GAMM</name>
<dbReference type="Pfam" id="PF14742">
    <property type="entry name" value="GDE_N_bis"/>
    <property type="match status" value="1"/>
</dbReference>